<dbReference type="InterPro" id="IPR026906">
    <property type="entry name" value="LRR_5"/>
</dbReference>
<dbReference type="Pfam" id="PF13306">
    <property type="entry name" value="LRR_5"/>
    <property type="match status" value="2"/>
</dbReference>
<dbReference type="SUPFAM" id="SSF52058">
    <property type="entry name" value="L domain-like"/>
    <property type="match status" value="1"/>
</dbReference>
<dbReference type="PANTHER" id="PTHR45661">
    <property type="entry name" value="SURFACE ANTIGEN"/>
    <property type="match status" value="1"/>
</dbReference>
<protein>
    <recommendedName>
        <fullName evidence="3">Cell surface protein</fullName>
    </recommendedName>
</protein>
<comment type="caution">
    <text evidence="1">The sequence shown here is derived from an EMBL/GenBank/DDBJ whole genome shotgun (WGS) entry which is preliminary data.</text>
</comment>
<dbReference type="Gene3D" id="3.40.50.12480">
    <property type="match status" value="2"/>
</dbReference>
<dbReference type="EMBL" id="JRNS01000068">
    <property type="protein sequence ID" value="KGF56652.1"/>
    <property type="molecule type" value="Genomic_DNA"/>
</dbReference>
<dbReference type="InterPro" id="IPR032675">
    <property type="entry name" value="LRR_dom_sf"/>
</dbReference>
<evidence type="ECO:0000313" key="2">
    <source>
        <dbReference type="Proteomes" id="UP000029578"/>
    </source>
</evidence>
<evidence type="ECO:0000313" key="1">
    <source>
        <dbReference type="EMBL" id="KGF56652.1"/>
    </source>
</evidence>
<sequence>MTLSLDNKIKSLGSYAFSGCSNLKKFVIPDSVTILNPDLLGDCSSLKSIRIHKGVKEIYDDAFSGCINLSTLIIEDRNTSLKLFSNNNPLFKECKLDSVYIGGKIIYKTSYNGRYSPFYRNTSLRTVKISDAETTIYDNEFYGCTNLQNVSIGDNVTSIGKWAFSGCSSLKNFTFGSGLQSIGQEAFSDCINITQISSKAVVPPTCDINALDDINKWNCKLFVPKANINAYKQAPQWKEFFFIESTTGITNTVYNNSGLADVYTIDGTKRLSKASTDEINALPKGVYIVNGKKIIIK</sequence>
<organism evidence="1 2">
    <name type="scientific">Prevotella melaninogenica DNF00666</name>
    <dbReference type="NCBI Taxonomy" id="1401073"/>
    <lineage>
        <taxon>Bacteria</taxon>
        <taxon>Pseudomonadati</taxon>
        <taxon>Bacteroidota</taxon>
        <taxon>Bacteroidia</taxon>
        <taxon>Bacteroidales</taxon>
        <taxon>Prevotellaceae</taxon>
        <taxon>Prevotella</taxon>
    </lineage>
</organism>
<dbReference type="Proteomes" id="UP000029578">
    <property type="component" value="Unassembled WGS sequence"/>
</dbReference>
<reference evidence="1 2" key="1">
    <citation type="submission" date="2014-07" db="EMBL/GenBank/DDBJ databases">
        <authorList>
            <person name="McCorrison J."/>
            <person name="Sanka R."/>
            <person name="Torralba M."/>
            <person name="Gillis M."/>
            <person name="Haft D.H."/>
            <person name="Methe B."/>
            <person name="Sutton G."/>
            <person name="Nelson K.E."/>
        </authorList>
    </citation>
    <scope>NUCLEOTIDE SEQUENCE [LARGE SCALE GENOMIC DNA]</scope>
    <source>
        <strain evidence="1 2">DNF00666</strain>
    </source>
</reference>
<dbReference type="InterPro" id="IPR053139">
    <property type="entry name" value="Surface_bspA-like"/>
</dbReference>
<name>A0A096CPB9_9BACT</name>
<accession>A0A096CPB9</accession>
<proteinExistence type="predicted"/>
<dbReference type="AlphaFoldDB" id="A0A096CPB9"/>
<dbReference type="Gene3D" id="3.80.10.10">
    <property type="entry name" value="Ribonuclease Inhibitor"/>
    <property type="match status" value="1"/>
</dbReference>
<dbReference type="PANTHER" id="PTHR45661:SF3">
    <property type="entry name" value="IG-LIKE DOMAIN-CONTAINING PROTEIN"/>
    <property type="match status" value="1"/>
</dbReference>
<evidence type="ECO:0008006" key="3">
    <source>
        <dbReference type="Google" id="ProtNLM"/>
    </source>
</evidence>
<gene>
    <name evidence="1" type="ORF">HMPREF0661_00825</name>
</gene>